<reference evidence="2" key="1">
    <citation type="submission" date="2018-08" db="EMBL/GenBank/DDBJ databases">
        <title>Whole genome sequencing of Salmonella enterica serotype newport.</title>
        <authorList>
            <person name="Bell R."/>
        </authorList>
    </citation>
    <scope>NUCLEOTIDE SEQUENCE [LARGE SCALE GENOMIC DNA]</scope>
    <source>
        <strain evidence="2">CFSAN048053</strain>
    </source>
</reference>
<proteinExistence type="predicted"/>
<dbReference type="AlphaFoldDB" id="A0A232R7I3"/>
<comment type="caution">
    <text evidence="3">The sequence shown here is derived from an EMBL/GenBank/DDBJ whole genome shotgun (WGS) entry which is preliminary data.</text>
</comment>
<dbReference type="EMBL" id="QWJL01000018">
    <property type="protein sequence ID" value="RIP25954.1"/>
    <property type="molecule type" value="Genomic_DNA"/>
</dbReference>
<sequence length="106" mass="11621">MKLAREFRRPDWRAMLAGMSSTEYADWRTFYQDNFFNDVQLDAHFSSLMHIVITALDPKTTSTPASFSLLSPSAEDIANDEPGDAVLMAKAEGISGGVRYGPDGSG</sequence>
<dbReference type="Pfam" id="PF06223">
    <property type="entry name" value="Phage_tail_T"/>
    <property type="match status" value="1"/>
</dbReference>
<dbReference type="NCBIfam" id="TIGR01715">
    <property type="entry name" value="phage_lam_T"/>
    <property type="match status" value="1"/>
</dbReference>
<evidence type="ECO:0000313" key="3">
    <source>
        <dbReference type="EMBL" id="RXL21377.1"/>
    </source>
</evidence>
<dbReference type="Proteomes" id="UP000839536">
    <property type="component" value="Unassembled WGS sequence"/>
</dbReference>
<protein>
    <submittedName>
        <fullName evidence="3">Phage tail assembly protein T</fullName>
    </submittedName>
</protein>
<dbReference type="InterPro" id="IPR009350">
    <property type="entry name" value="Phage_tail_T"/>
</dbReference>
<feature type="domain" description="Minor tail T" evidence="1">
    <location>
        <begin position="20"/>
        <end position="98"/>
    </location>
</feature>
<evidence type="ECO:0000259" key="1">
    <source>
        <dbReference type="Pfam" id="PF06223"/>
    </source>
</evidence>
<dbReference type="Proteomes" id="UP000885256">
    <property type="component" value="Unassembled WGS sequence"/>
</dbReference>
<accession>A0A232R7I3</accession>
<organism evidence="3">
    <name type="scientific">Salmonella enterica</name>
    <name type="common">Salmonella choleraesuis</name>
    <dbReference type="NCBI Taxonomy" id="28901"/>
    <lineage>
        <taxon>Bacteria</taxon>
        <taxon>Pseudomonadati</taxon>
        <taxon>Pseudomonadota</taxon>
        <taxon>Gammaproteobacteria</taxon>
        <taxon>Enterobacterales</taxon>
        <taxon>Enterobacteriaceae</taxon>
        <taxon>Salmonella</taxon>
    </lineage>
</organism>
<gene>
    <name evidence="2" type="ORF">A7D45_18595</name>
    <name evidence="3" type="ORF">EKD96_12775</name>
</gene>
<reference evidence="3" key="2">
    <citation type="submission" date="2019-01" db="EMBL/GenBank/DDBJ databases">
        <title>Whole genome sequencing of Salmonella enterica.</title>
        <authorList>
            <person name="Cao G."/>
        </authorList>
    </citation>
    <scope>NUCLEOTIDE SEQUENCE [LARGE SCALE GENOMIC DNA]</scope>
    <source>
        <strain evidence="3">CFSAN074594</strain>
    </source>
</reference>
<name>A0A232R7I3_SALER</name>
<dbReference type="EMBL" id="SDIQ01000019">
    <property type="protein sequence ID" value="RXL21377.1"/>
    <property type="molecule type" value="Genomic_DNA"/>
</dbReference>
<evidence type="ECO:0000313" key="2">
    <source>
        <dbReference type="EMBL" id="RIP25954.1"/>
    </source>
</evidence>